<keyword evidence="3" id="KW-1185">Reference proteome</keyword>
<keyword evidence="1" id="KW-0472">Membrane</keyword>
<protein>
    <submittedName>
        <fullName evidence="2">Uncharacterized protein</fullName>
    </submittedName>
</protein>
<sequence length="211" mass="24915">MDRTLTPVFEALFRGFSHKDWDLLSPFEVDGLSYYQNIQVQPGLLQWLINHFDSLDNLFHYNDFEICPLFEEFSIISRRIPMVEEIAMVPRLDIFASLILPVFVFSAYEITSYDFGVDVIPLRLLVDCAMSMDRTRPFWPFVVCFCLLSHYLLLSGIDGYDSLRLVPIVEQMARRRTPFSLIWQRHLLGWKNMLGTLAWYSVQWGVRFYCM</sequence>
<name>A0A067KGW7_JATCU</name>
<evidence type="ECO:0000256" key="1">
    <source>
        <dbReference type="SAM" id="Phobius"/>
    </source>
</evidence>
<dbReference type="EMBL" id="KK914485">
    <property type="protein sequence ID" value="KDP35486.1"/>
    <property type="molecule type" value="Genomic_DNA"/>
</dbReference>
<accession>A0A067KGW7</accession>
<feature type="transmembrane region" description="Helical" evidence="1">
    <location>
        <begin position="88"/>
        <end position="108"/>
    </location>
</feature>
<reference evidence="2 3" key="1">
    <citation type="journal article" date="2014" name="PLoS ONE">
        <title>Global Analysis of Gene Expression Profiles in Physic Nut (Jatropha curcas L.) Seedlings Exposed to Salt Stress.</title>
        <authorList>
            <person name="Zhang L."/>
            <person name="Zhang C."/>
            <person name="Wu P."/>
            <person name="Chen Y."/>
            <person name="Li M."/>
            <person name="Jiang H."/>
            <person name="Wu G."/>
        </authorList>
    </citation>
    <scope>NUCLEOTIDE SEQUENCE [LARGE SCALE GENOMIC DNA]</scope>
    <source>
        <strain evidence="3">cv. GZQX0401</strain>
        <tissue evidence="2">Young leaves</tissue>
    </source>
</reference>
<feature type="transmembrane region" description="Helical" evidence="1">
    <location>
        <begin position="137"/>
        <end position="154"/>
    </location>
</feature>
<gene>
    <name evidence="2" type="ORF">JCGZ_10933</name>
</gene>
<evidence type="ECO:0000313" key="2">
    <source>
        <dbReference type="EMBL" id="KDP35486.1"/>
    </source>
</evidence>
<proteinExistence type="predicted"/>
<dbReference type="OrthoDB" id="1743443at2759"/>
<organism evidence="2 3">
    <name type="scientific">Jatropha curcas</name>
    <name type="common">Barbados nut</name>
    <dbReference type="NCBI Taxonomy" id="180498"/>
    <lineage>
        <taxon>Eukaryota</taxon>
        <taxon>Viridiplantae</taxon>
        <taxon>Streptophyta</taxon>
        <taxon>Embryophyta</taxon>
        <taxon>Tracheophyta</taxon>
        <taxon>Spermatophyta</taxon>
        <taxon>Magnoliopsida</taxon>
        <taxon>eudicotyledons</taxon>
        <taxon>Gunneridae</taxon>
        <taxon>Pentapetalae</taxon>
        <taxon>rosids</taxon>
        <taxon>fabids</taxon>
        <taxon>Malpighiales</taxon>
        <taxon>Euphorbiaceae</taxon>
        <taxon>Crotonoideae</taxon>
        <taxon>Jatropheae</taxon>
        <taxon>Jatropha</taxon>
    </lineage>
</organism>
<dbReference type="AlphaFoldDB" id="A0A067KGW7"/>
<dbReference type="Proteomes" id="UP000027138">
    <property type="component" value="Unassembled WGS sequence"/>
</dbReference>
<keyword evidence="1" id="KW-1133">Transmembrane helix</keyword>
<evidence type="ECO:0000313" key="3">
    <source>
        <dbReference type="Proteomes" id="UP000027138"/>
    </source>
</evidence>
<keyword evidence="1" id="KW-0812">Transmembrane</keyword>